<reference evidence="2" key="1">
    <citation type="journal article" date="2021" name="PeerJ">
        <title>Extensive microbial diversity within the chicken gut microbiome revealed by metagenomics and culture.</title>
        <authorList>
            <person name="Gilroy R."/>
            <person name="Ravi A."/>
            <person name="Getino M."/>
            <person name="Pursley I."/>
            <person name="Horton D.L."/>
            <person name="Alikhan N.F."/>
            <person name="Baker D."/>
            <person name="Gharbi K."/>
            <person name="Hall N."/>
            <person name="Watson M."/>
            <person name="Adriaenssens E.M."/>
            <person name="Foster-Nyarko E."/>
            <person name="Jarju S."/>
            <person name="Secka A."/>
            <person name="Antonio M."/>
            <person name="Oren A."/>
            <person name="Chaudhuri R.R."/>
            <person name="La Ragione R."/>
            <person name="Hildebrand F."/>
            <person name="Pallen M.J."/>
        </authorList>
    </citation>
    <scope>NUCLEOTIDE SEQUENCE</scope>
    <source>
        <strain evidence="2">Gambia11-129</strain>
    </source>
</reference>
<name>A0A9D1PSW5_9SPIO</name>
<keyword evidence="2" id="KW-0547">Nucleotide-binding</keyword>
<evidence type="ECO:0000313" key="2">
    <source>
        <dbReference type="EMBL" id="HIV98620.1"/>
    </source>
</evidence>
<gene>
    <name evidence="2" type="ORF">IAB12_02435</name>
</gene>
<dbReference type="Pfam" id="PF13625">
    <property type="entry name" value="Helicase_C_3"/>
    <property type="match status" value="1"/>
</dbReference>
<feature type="domain" description="Helicase XPB/Ssl2 N-terminal" evidence="1">
    <location>
        <begin position="284"/>
        <end position="376"/>
    </location>
</feature>
<dbReference type="Proteomes" id="UP000823936">
    <property type="component" value="Unassembled WGS sequence"/>
</dbReference>
<evidence type="ECO:0000259" key="1">
    <source>
        <dbReference type="Pfam" id="PF13625"/>
    </source>
</evidence>
<dbReference type="InterPro" id="IPR032830">
    <property type="entry name" value="XPB/Ssl2_N"/>
</dbReference>
<accession>A0A9D1PSW5</accession>
<dbReference type="EMBL" id="DXHU01000009">
    <property type="protein sequence ID" value="HIV98620.1"/>
    <property type="molecule type" value="Genomic_DNA"/>
</dbReference>
<evidence type="ECO:0000313" key="3">
    <source>
        <dbReference type="Proteomes" id="UP000823936"/>
    </source>
</evidence>
<keyword evidence="2" id="KW-0067">ATP-binding</keyword>
<dbReference type="GO" id="GO:0004386">
    <property type="term" value="F:helicase activity"/>
    <property type="evidence" value="ECO:0007669"/>
    <property type="project" value="UniProtKB-KW"/>
</dbReference>
<keyword evidence="2" id="KW-0378">Hydrolase</keyword>
<protein>
    <submittedName>
        <fullName evidence="2">Helicase-associated domain-containing protein</fullName>
    </submittedName>
</protein>
<proteinExistence type="predicted"/>
<organism evidence="2 3">
    <name type="scientific">Candidatus Ornithospirochaeta avicola</name>
    <dbReference type="NCBI Taxonomy" id="2840896"/>
    <lineage>
        <taxon>Bacteria</taxon>
        <taxon>Pseudomonadati</taxon>
        <taxon>Spirochaetota</taxon>
        <taxon>Spirochaetia</taxon>
        <taxon>Spirochaetales</taxon>
        <taxon>Spirochaetaceae</taxon>
        <taxon>Spirochaetaceae incertae sedis</taxon>
        <taxon>Candidatus Ornithospirochaeta</taxon>
    </lineage>
</organism>
<keyword evidence="2" id="KW-0347">Helicase</keyword>
<sequence length="558" mass="64568">MKSEDVIKLADTFYLNETGSEKERSLFIKENKESIISSISDDEWKVLSYLELKKEEKRENISSLFHLSNRKINNLIARYLITEKDGILSNSPTIDASSIYPLFGQKRKKERKRLDLNAVRIISSLASKGGIKEKTAKNLFSKYGIDEKLSSYVLERLRALRIIKEGEKRIKTDNARLLAFLSLDTPSLLSYLVGESVEEDISKYVCFLSYVFLIDGIKKENMEMMMRIIASLSGASIEEEKLFLFNLLYEDEGYVYSALDEEKADSITISNDFSITFKNAVPPLIAISAEPLSCFGINIFTLTKRGIYNALSLSYSSSEIIRYFESISNYELPLSVKSRIDFWAEDFKRIKIINATIIKADSALKTILLHDKEMEAHILYSFEDVFLLNPYTEEEWRNILIMRGFADLPETQGAEFKRKEKLFPLENHESNEIKLREEREIEYDEERKASLVSLLDGFEKRDKNLIRFLISSSVIFSPSLFERIRMFPSFSAFNYQGKKKCIKSAEANRDYVIQAEDADGRSSVLYVDKTEDDEIFYKERIIKISKLYSIRVIPSFFI</sequence>
<comment type="caution">
    <text evidence="2">The sequence shown here is derived from an EMBL/GenBank/DDBJ whole genome shotgun (WGS) entry which is preliminary data.</text>
</comment>
<reference evidence="2" key="2">
    <citation type="submission" date="2021-04" db="EMBL/GenBank/DDBJ databases">
        <authorList>
            <person name="Gilroy R."/>
        </authorList>
    </citation>
    <scope>NUCLEOTIDE SEQUENCE</scope>
    <source>
        <strain evidence="2">Gambia11-129</strain>
    </source>
</reference>
<dbReference type="AlphaFoldDB" id="A0A9D1PSW5"/>